<reference evidence="3 4" key="1">
    <citation type="submission" date="2023-02" db="EMBL/GenBank/DDBJ databases">
        <title>Genome sequence of Lentisphaera profundi SAORIC-696.</title>
        <authorList>
            <person name="Kim e."/>
            <person name="Cho J.-C."/>
            <person name="Choi A."/>
            <person name="Kang I."/>
        </authorList>
    </citation>
    <scope>NUCLEOTIDE SEQUENCE [LARGE SCALE GENOMIC DNA]</scope>
    <source>
        <strain evidence="3 4">SAORIC-696</strain>
    </source>
</reference>
<dbReference type="SUPFAM" id="SSF54523">
    <property type="entry name" value="Pili subunits"/>
    <property type="match status" value="1"/>
</dbReference>
<keyword evidence="4" id="KW-1185">Reference proteome</keyword>
<dbReference type="PANTHER" id="PTHR30093">
    <property type="entry name" value="GENERAL SECRETION PATHWAY PROTEIN G"/>
    <property type="match status" value="1"/>
</dbReference>
<dbReference type="Gene3D" id="3.30.700.10">
    <property type="entry name" value="Glycoprotein, Type 4 Pilin"/>
    <property type="match status" value="1"/>
</dbReference>
<evidence type="ECO:0000256" key="2">
    <source>
        <dbReference type="ARBA" id="ARBA00022481"/>
    </source>
</evidence>
<dbReference type="PANTHER" id="PTHR30093:SF34">
    <property type="entry name" value="PREPILIN PEPTIDASE-DEPENDENT PROTEIN D"/>
    <property type="match status" value="1"/>
</dbReference>
<sequence>MKKVKKSFTLIEMMMVLGIIAILFGIGTAVFTIATGKSEIAKAKSDVAQLTAAVEMYYDRWGQYPDSKDGGTDINEEFHFGEWLSKVAPIATLNNGWTGKRPMFIKFKEQGFEVSDEDYDAETVTTGVVVSDPWGTPYGYSIDATGAFIVYSVGTYEVDGALAADLTNSGWEFSDASNTYSSEDAQKVGIISSHLK</sequence>
<dbReference type="RefSeq" id="WP_274153250.1">
    <property type="nucleotide sequence ID" value="NZ_CP117812.1"/>
</dbReference>
<protein>
    <submittedName>
        <fullName evidence="3">Prepilin-type N-terminal cleavage/methylation domain-containing protein</fullName>
    </submittedName>
</protein>
<dbReference type="InterPro" id="IPR012902">
    <property type="entry name" value="N_methyl_site"/>
</dbReference>
<comment type="similarity">
    <text evidence="1">Belongs to the N-Me-Phe pilin family.</text>
</comment>
<dbReference type="InterPro" id="IPR045584">
    <property type="entry name" value="Pilin-like"/>
</dbReference>
<accession>A0ABY7VVW5</accession>
<evidence type="ECO:0000313" key="3">
    <source>
        <dbReference type="EMBL" id="WDE98376.1"/>
    </source>
</evidence>
<proteinExistence type="inferred from homology"/>
<gene>
    <name evidence="3" type="ORF">PQO03_21420</name>
</gene>
<evidence type="ECO:0000256" key="1">
    <source>
        <dbReference type="ARBA" id="ARBA00005233"/>
    </source>
</evidence>
<organism evidence="3 4">
    <name type="scientific">Lentisphaera profundi</name>
    <dbReference type="NCBI Taxonomy" id="1658616"/>
    <lineage>
        <taxon>Bacteria</taxon>
        <taxon>Pseudomonadati</taxon>
        <taxon>Lentisphaerota</taxon>
        <taxon>Lentisphaeria</taxon>
        <taxon>Lentisphaerales</taxon>
        <taxon>Lentisphaeraceae</taxon>
        <taxon>Lentisphaera</taxon>
    </lineage>
</organism>
<evidence type="ECO:0000313" key="4">
    <source>
        <dbReference type="Proteomes" id="UP001214250"/>
    </source>
</evidence>
<dbReference type="NCBIfam" id="TIGR02532">
    <property type="entry name" value="IV_pilin_GFxxxE"/>
    <property type="match status" value="1"/>
</dbReference>
<dbReference type="EMBL" id="CP117812">
    <property type="protein sequence ID" value="WDE98376.1"/>
    <property type="molecule type" value="Genomic_DNA"/>
</dbReference>
<dbReference type="Pfam" id="PF07963">
    <property type="entry name" value="N_methyl"/>
    <property type="match status" value="1"/>
</dbReference>
<dbReference type="Proteomes" id="UP001214250">
    <property type="component" value="Chromosome 2"/>
</dbReference>
<keyword evidence="2" id="KW-0488">Methylation</keyword>
<name>A0ABY7VVW5_9BACT</name>